<dbReference type="STRING" id="387005.A0A183HLI6"/>
<evidence type="ECO:0000313" key="3">
    <source>
        <dbReference type="WBParaSite" id="OFLC_0000834701-mRNA-1"/>
    </source>
</evidence>
<keyword evidence="2" id="KW-1185">Reference proteome</keyword>
<reference evidence="3" key="1">
    <citation type="submission" date="2016-06" db="UniProtKB">
        <authorList>
            <consortium name="WormBaseParasite"/>
        </authorList>
    </citation>
    <scope>IDENTIFICATION</scope>
</reference>
<dbReference type="WBParaSite" id="OFLC_0000834701-mRNA-1">
    <property type="protein sequence ID" value="OFLC_0000834701-mRNA-1"/>
    <property type="gene ID" value="OFLC_0000834701"/>
</dbReference>
<accession>A0A183HLI6</accession>
<protein>
    <submittedName>
        <fullName evidence="3">GRF1-interacting factor 3</fullName>
    </submittedName>
</protein>
<name>A0A183HLI6_9BILA</name>
<reference evidence="1 2" key="2">
    <citation type="submission" date="2018-11" db="EMBL/GenBank/DDBJ databases">
        <authorList>
            <consortium name="Pathogen Informatics"/>
        </authorList>
    </citation>
    <scope>NUCLEOTIDE SEQUENCE [LARGE SCALE GENOMIC DNA]</scope>
</reference>
<proteinExistence type="predicted"/>
<evidence type="ECO:0000313" key="2">
    <source>
        <dbReference type="Proteomes" id="UP000267606"/>
    </source>
</evidence>
<evidence type="ECO:0000313" key="1">
    <source>
        <dbReference type="EMBL" id="VDO55205.1"/>
    </source>
</evidence>
<gene>
    <name evidence="1" type="ORF">OFLC_LOCUS8349</name>
</gene>
<organism evidence="3">
    <name type="scientific">Onchocerca flexuosa</name>
    <dbReference type="NCBI Taxonomy" id="387005"/>
    <lineage>
        <taxon>Eukaryota</taxon>
        <taxon>Metazoa</taxon>
        <taxon>Ecdysozoa</taxon>
        <taxon>Nematoda</taxon>
        <taxon>Chromadorea</taxon>
        <taxon>Rhabditida</taxon>
        <taxon>Spirurina</taxon>
        <taxon>Spiruromorpha</taxon>
        <taxon>Filarioidea</taxon>
        <taxon>Onchocercidae</taxon>
        <taxon>Onchocerca</taxon>
    </lineage>
</organism>
<dbReference type="AlphaFoldDB" id="A0A183HLI6"/>
<dbReference type="EMBL" id="UZAJ01009348">
    <property type="protein sequence ID" value="VDO55205.1"/>
    <property type="molecule type" value="Genomic_DNA"/>
</dbReference>
<dbReference type="Proteomes" id="UP000267606">
    <property type="component" value="Unassembled WGS sequence"/>
</dbReference>
<sequence>MLLQQQYMQLPSLYGTQQTGGIMLQQHPVDIQTFQQQQHLLQVMQQQQQQQQQALQNHQRNLGLHESQTFAQQQVVLHQQQYQRALQQAAQQQQVCISPLVHQFRPYIIIVFSVLVAF</sequence>